<evidence type="ECO:0000313" key="2">
    <source>
        <dbReference type="Proteomes" id="UP000178417"/>
    </source>
</evidence>
<dbReference type="AlphaFoldDB" id="A0A1F4SMK3"/>
<sequence length="464" mass="50840">MFFLAFLSNIVWAGLKISPAQIELILDEEDVSLPVVVTNTGNFPINVNIRVAGTNQQTNGDIVNDKTESIYSGVRYIKIEPNNFLLNSDDAREVRVIFNKPLAYDWTGGLYATLFFEYGSGQKGENNSVAVLTKILSSHGLDWSGKITKVKVVQKDKNSPVDIYAFFKNNGNVHLAVSGKAFVYNKNGGLVGKVDMSGGTILPGEEDWLKGIWDPPVLPKGDYAVKCEASNDNKKILSSGETLFSVLDAYDVKAKKVEIIKFPSMQIRQKQPIPFIVTARNCGNTKVDAGGVVEIYNDAGGMIASVPLNTIKIDAYGTGEVKGELEEDIIIGKYKALAKIVYGDPISVVSESNLEIIEQTVVKEGKIVKFAAEIVKSGQPVAFSINFENEGNVPLVFGGTIKIKKEDKVFKELLIPNHNIEPKTRKEVKISCDDKLPLGLYKAEASISYGRDKVTNANTVFFVK</sequence>
<dbReference type="Proteomes" id="UP000178417">
    <property type="component" value="Unassembled WGS sequence"/>
</dbReference>
<name>A0A1F4SMK3_UNCSA</name>
<gene>
    <name evidence="1" type="ORF">A2310_02175</name>
</gene>
<protein>
    <recommendedName>
        <fullName evidence="3">CARDB domain-containing protein</fullName>
    </recommendedName>
</protein>
<evidence type="ECO:0008006" key="3">
    <source>
        <dbReference type="Google" id="ProtNLM"/>
    </source>
</evidence>
<dbReference type="STRING" id="1802579.A2310_02175"/>
<comment type="caution">
    <text evidence="1">The sequence shown here is derived from an EMBL/GenBank/DDBJ whole genome shotgun (WGS) entry which is preliminary data.</text>
</comment>
<organism evidence="1 2">
    <name type="scientific">candidate division WOR-1 bacterium RIFOXYB2_FULL_37_13</name>
    <dbReference type="NCBI Taxonomy" id="1802579"/>
    <lineage>
        <taxon>Bacteria</taxon>
        <taxon>Bacillati</taxon>
        <taxon>Saganbacteria</taxon>
    </lineage>
</organism>
<accession>A0A1F4SMK3</accession>
<reference evidence="1 2" key="1">
    <citation type="journal article" date="2016" name="Nat. Commun.">
        <title>Thousands of microbial genomes shed light on interconnected biogeochemical processes in an aquifer system.</title>
        <authorList>
            <person name="Anantharaman K."/>
            <person name="Brown C.T."/>
            <person name="Hug L.A."/>
            <person name="Sharon I."/>
            <person name="Castelle C.J."/>
            <person name="Probst A.J."/>
            <person name="Thomas B.C."/>
            <person name="Singh A."/>
            <person name="Wilkins M.J."/>
            <person name="Karaoz U."/>
            <person name="Brodie E.L."/>
            <person name="Williams K.H."/>
            <person name="Hubbard S.S."/>
            <person name="Banfield J.F."/>
        </authorList>
    </citation>
    <scope>NUCLEOTIDE SEQUENCE [LARGE SCALE GENOMIC DNA]</scope>
</reference>
<dbReference type="EMBL" id="MEUB01000038">
    <property type="protein sequence ID" value="OGC21587.1"/>
    <property type="molecule type" value="Genomic_DNA"/>
</dbReference>
<evidence type="ECO:0000313" key="1">
    <source>
        <dbReference type="EMBL" id="OGC21587.1"/>
    </source>
</evidence>
<proteinExistence type="predicted"/>